<sequence length="69" mass="8307">MAQKFYAIVEFEDGLQVVPSNWLDISVMKTVWPHFLSDSRYYKAVKYMETPESTWKQYTVLKIYGTYRK</sequence>
<gene>
    <name evidence="1" type="ORF">ALC57_13198</name>
</gene>
<organism evidence="1 2">
    <name type="scientific">Trachymyrmex cornetzi</name>
    <dbReference type="NCBI Taxonomy" id="471704"/>
    <lineage>
        <taxon>Eukaryota</taxon>
        <taxon>Metazoa</taxon>
        <taxon>Ecdysozoa</taxon>
        <taxon>Arthropoda</taxon>
        <taxon>Hexapoda</taxon>
        <taxon>Insecta</taxon>
        <taxon>Pterygota</taxon>
        <taxon>Neoptera</taxon>
        <taxon>Endopterygota</taxon>
        <taxon>Hymenoptera</taxon>
        <taxon>Apocrita</taxon>
        <taxon>Aculeata</taxon>
        <taxon>Formicoidea</taxon>
        <taxon>Formicidae</taxon>
        <taxon>Myrmicinae</taxon>
        <taxon>Trachymyrmex</taxon>
    </lineage>
</organism>
<dbReference type="EMBL" id="KQ980677">
    <property type="protein sequence ID" value="KYN14586.1"/>
    <property type="molecule type" value="Genomic_DNA"/>
</dbReference>
<dbReference type="AlphaFoldDB" id="A0A151IZP9"/>
<evidence type="ECO:0000313" key="2">
    <source>
        <dbReference type="Proteomes" id="UP000078492"/>
    </source>
</evidence>
<name>A0A151IZP9_9HYME</name>
<protein>
    <submittedName>
        <fullName evidence="1">Uncharacterized protein</fullName>
    </submittedName>
</protein>
<reference evidence="1 2" key="1">
    <citation type="submission" date="2015-09" db="EMBL/GenBank/DDBJ databases">
        <title>Trachymyrmex cornetzi WGS genome.</title>
        <authorList>
            <person name="Nygaard S."/>
            <person name="Hu H."/>
            <person name="Boomsma J."/>
            <person name="Zhang G."/>
        </authorList>
    </citation>
    <scope>NUCLEOTIDE SEQUENCE [LARGE SCALE GENOMIC DNA]</scope>
    <source>
        <strain evidence="1">Tcor2-1</strain>
        <tissue evidence="1">Whole body</tissue>
    </source>
</reference>
<keyword evidence="2" id="KW-1185">Reference proteome</keyword>
<dbReference type="STRING" id="471704.A0A151IZP9"/>
<accession>A0A151IZP9</accession>
<dbReference type="Proteomes" id="UP000078492">
    <property type="component" value="Unassembled WGS sequence"/>
</dbReference>
<proteinExistence type="predicted"/>
<evidence type="ECO:0000313" key="1">
    <source>
        <dbReference type="EMBL" id="KYN14586.1"/>
    </source>
</evidence>